<evidence type="ECO:0000256" key="5">
    <source>
        <dbReference type="ARBA" id="ARBA00022989"/>
    </source>
</evidence>
<organism evidence="9">
    <name type="scientific">Microbacterium sp. A8/3-1</name>
    <dbReference type="NCBI Taxonomy" id="3160749"/>
    <lineage>
        <taxon>Bacteria</taxon>
        <taxon>Bacillati</taxon>
        <taxon>Actinomycetota</taxon>
        <taxon>Actinomycetes</taxon>
        <taxon>Micrococcales</taxon>
        <taxon>Microbacteriaceae</taxon>
        <taxon>Microbacterium</taxon>
    </lineage>
</organism>
<reference evidence="9" key="1">
    <citation type="submission" date="2024-06" db="EMBL/GenBank/DDBJ databases">
        <title>Draft genome sequence of Microbacterium sp. strain A8/3-1, isolated from Oxytropis tragacanthoides Fisch. ex DC. Root nodules in the Altai region of Russia.</title>
        <authorList>
            <person name="Sazanova A."/>
            <person name="Guro P."/>
            <person name="Kuznetsova I."/>
            <person name="Belimov A."/>
            <person name="Safronova V."/>
        </authorList>
    </citation>
    <scope>NUCLEOTIDE SEQUENCE</scope>
    <source>
        <strain evidence="9">A8/3-1</strain>
    </source>
</reference>
<evidence type="ECO:0000259" key="8">
    <source>
        <dbReference type="PROSITE" id="PS50850"/>
    </source>
</evidence>
<feature type="transmembrane region" description="Helical" evidence="7">
    <location>
        <begin position="175"/>
        <end position="194"/>
    </location>
</feature>
<feature type="transmembrane region" description="Helical" evidence="7">
    <location>
        <begin position="200"/>
        <end position="219"/>
    </location>
</feature>
<dbReference type="CDD" id="cd17369">
    <property type="entry name" value="MFS_ShiA_like"/>
    <property type="match status" value="1"/>
</dbReference>
<evidence type="ECO:0000256" key="2">
    <source>
        <dbReference type="ARBA" id="ARBA00022448"/>
    </source>
</evidence>
<dbReference type="PANTHER" id="PTHR43045:SF1">
    <property type="entry name" value="SHIKIMATE TRANSPORTER"/>
    <property type="match status" value="1"/>
</dbReference>
<feature type="domain" description="Major facilitator superfamily (MFS) profile" evidence="8">
    <location>
        <begin position="26"/>
        <end position="441"/>
    </location>
</feature>
<feature type="transmembrane region" description="Helical" evidence="7">
    <location>
        <begin position="287"/>
        <end position="311"/>
    </location>
</feature>
<evidence type="ECO:0000256" key="3">
    <source>
        <dbReference type="ARBA" id="ARBA00022475"/>
    </source>
</evidence>
<dbReference type="PROSITE" id="PS50850">
    <property type="entry name" value="MFS"/>
    <property type="match status" value="1"/>
</dbReference>
<dbReference type="Pfam" id="PF00083">
    <property type="entry name" value="Sugar_tr"/>
    <property type="match status" value="1"/>
</dbReference>
<gene>
    <name evidence="9" type="ORF">ABS642_21205</name>
</gene>
<name>A0AAU7VVE0_9MICO</name>
<evidence type="ECO:0000256" key="1">
    <source>
        <dbReference type="ARBA" id="ARBA00004651"/>
    </source>
</evidence>
<keyword evidence="4 7" id="KW-0812">Transmembrane</keyword>
<dbReference type="AlphaFoldDB" id="A0AAU7VVE0"/>
<feature type="transmembrane region" description="Helical" evidence="7">
    <location>
        <begin position="129"/>
        <end position="154"/>
    </location>
</feature>
<dbReference type="PROSITE" id="PS00216">
    <property type="entry name" value="SUGAR_TRANSPORT_1"/>
    <property type="match status" value="1"/>
</dbReference>
<feature type="transmembrane region" description="Helical" evidence="7">
    <location>
        <begin position="99"/>
        <end position="123"/>
    </location>
</feature>
<feature type="transmembrane region" description="Helical" evidence="7">
    <location>
        <begin position="415"/>
        <end position="436"/>
    </location>
</feature>
<feature type="transmembrane region" description="Helical" evidence="7">
    <location>
        <begin position="323"/>
        <end position="342"/>
    </location>
</feature>
<dbReference type="InterPro" id="IPR036259">
    <property type="entry name" value="MFS_trans_sf"/>
</dbReference>
<dbReference type="Gene3D" id="1.20.1250.20">
    <property type="entry name" value="MFS general substrate transporter like domains"/>
    <property type="match status" value="2"/>
</dbReference>
<dbReference type="InterPro" id="IPR020846">
    <property type="entry name" value="MFS_dom"/>
</dbReference>
<sequence length="445" mass="46684">MDNDVLNTNSVNSATRSHKGSSRRRVLVATLVGTAFEWYDFFIYALAASLIFAPEFFQPAGPSAGLLLSFATIGLSFLFRPLGAALAGHFGDRLGRKRVMVATLLCMGVATTAIGLLPTYASIGLAAPVLLVLLRILQGLAAGGEWGGAALMAVEHARPTRRGLAGSMPQLGVPLGLLLATGINALMTGVIAPGDAFLEWGWRVPFLFSTVLVAIAFIIRRSVDESPAFVELRSTKSRERMPIAILFRRHWRLVVLAALIFAGNNAAGQMTSGGFLSAYATNPDGDIALAPTLVLIAITIGGATMFVTTLLGGFLSDLVGRKAVYVVGYVLLGLAVFPLFWLTETGEFGPLVLGVVLFSVGLGVAYGPQAAWYAESFPTEVRYSGVAISYALGAIVGGAFASLISTALLQGTGTITSVGVYLVAMIVVSLIAVLVLRDEPGKDLS</sequence>
<feature type="transmembrane region" description="Helical" evidence="7">
    <location>
        <begin position="250"/>
        <end position="267"/>
    </location>
</feature>
<feature type="transmembrane region" description="Helical" evidence="7">
    <location>
        <begin position="348"/>
        <end position="366"/>
    </location>
</feature>
<keyword evidence="6 7" id="KW-0472">Membrane</keyword>
<evidence type="ECO:0000256" key="6">
    <source>
        <dbReference type="ARBA" id="ARBA00023136"/>
    </source>
</evidence>
<dbReference type="GO" id="GO:0005886">
    <property type="term" value="C:plasma membrane"/>
    <property type="evidence" value="ECO:0007669"/>
    <property type="project" value="UniProtKB-SubCell"/>
</dbReference>
<protein>
    <submittedName>
        <fullName evidence="9">MFS transporter</fullName>
    </submittedName>
</protein>
<keyword evidence="2" id="KW-0813">Transport</keyword>
<evidence type="ECO:0000313" key="9">
    <source>
        <dbReference type="EMBL" id="XBX78389.1"/>
    </source>
</evidence>
<dbReference type="InterPro" id="IPR005828">
    <property type="entry name" value="MFS_sugar_transport-like"/>
</dbReference>
<comment type="subcellular location">
    <subcellularLocation>
        <location evidence="1">Cell membrane</location>
        <topology evidence="1">Multi-pass membrane protein</topology>
    </subcellularLocation>
</comment>
<proteinExistence type="predicted"/>
<keyword evidence="3" id="KW-1003">Cell membrane</keyword>
<keyword evidence="5 7" id="KW-1133">Transmembrane helix</keyword>
<feature type="transmembrane region" description="Helical" evidence="7">
    <location>
        <begin position="64"/>
        <end position="87"/>
    </location>
</feature>
<dbReference type="InterPro" id="IPR005829">
    <property type="entry name" value="Sugar_transporter_CS"/>
</dbReference>
<dbReference type="Pfam" id="PF07690">
    <property type="entry name" value="MFS_1"/>
    <property type="match status" value="1"/>
</dbReference>
<accession>A0AAU7VVE0</accession>
<feature type="transmembrane region" description="Helical" evidence="7">
    <location>
        <begin position="387"/>
        <end position="409"/>
    </location>
</feature>
<dbReference type="RefSeq" id="WP_350351657.1">
    <property type="nucleotide sequence ID" value="NZ_CP158357.1"/>
</dbReference>
<dbReference type="PANTHER" id="PTHR43045">
    <property type="entry name" value="SHIKIMATE TRANSPORTER"/>
    <property type="match status" value="1"/>
</dbReference>
<dbReference type="InterPro" id="IPR011701">
    <property type="entry name" value="MFS"/>
</dbReference>
<dbReference type="EMBL" id="CP158357">
    <property type="protein sequence ID" value="XBX78389.1"/>
    <property type="molecule type" value="Genomic_DNA"/>
</dbReference>
<dbReference type="SUPFAM" id="SSF103473">
    <property type="entry name" value="MFS general substrate transporter"/>
    <property type="match status" value="1"/>
</dbReference>
<evidence type="ECO:0000256" key="4">
    <source>
        <dbReference type="ARBA" id="ARBA00022692"/>
    </source>
</evidence>
<dbReference type="GO" id="GO:0022857">
    <property type="term" value="F:transmembrane transporter activity"/>
    <property type="evidence" value="ECO:0007669"/>
    <property type="project" value="InterPro"/>
</dbReference>
<evidence type="ECO:0000256" key="7">
    <source>
        <dbReference type="SAM" id="Phobius"/>
    </source>
</evidence>
<feature type="transmembrane region" description="Helical" evidence="7">
    <location>
        <begin position="26"/>
        <end position="52"/>
    </location>
</feature>